<gene>
    <name evidence="2" type="ORF">HYY20_02395</name>
</gene>
<dbReference type="Gene3D" id="3.40.50.11900">
    <property type="match status" value="1"/>
</dbReference>
<protein>
    <submittedName>
        <fullName evidence="2">2-hydroxyacyl-CoA dehydratase</fullName>
    </submittedName>
</protein>
<comment type="caution">
    <text evidence="2">The sequence shown here is derived from an EMBL/GenBank/DDBJ whole genome shotgun (WGS) entry which is preliminary data.</text>
</comment>
<sequence length="409" mass="47048">MRILEGWQGELQRNPATPASEIIYVEGVKRYYERILRSRQEGAPFAWAAMYAPIELFHAMGIAFLDIELHTLCNLYLEGTCESYLEAAAGHGFPVEICALHKVTEGMSLKRDLPAPDFVITSSQCCDLTVTFGDISRHYSRNSFILDWPFRYDEDGLNFYTREVEDLVKFLEQETGRRLDMQRLEEVMRLSEQAERLYRQIYQLKKTVPCPLRSGDGFKQMMAFYLLAGTPEGVSYFETVVQEMQAQIATGQSPAGQERFRIFLSYLPPVPYMDLLDWIEQEYGAVVVMDSLSSWWLPDRLDPADPLRSLARKGFYNVIPRQLGGPLSYWIEEVTGYIQEFRVDGAIHINHIGCKQGAAATRAVMDTLKRLNLPTMVLDLDMLDPSVTPREEVVARLEEFFERLEETQR</sequence>
<name>A0A932FVS9_UNCTE</name>
<evidence type="ECO:0000313" key="2">
    <source>
        <dbReference type="EMBL" id="MBI2875713.1"/>
    </source>
</evidence>
<evidence type="ECO:0000313" key="3">
    <source>
        <dbReference type="Proteomes" id="UP000769766"/>
    </source>
</evidence>
<organism evidence="2 3">
    <name type="scientific">Tectimicrobiota bacterium</name>
    <dbReference type="NCBI Taxonomy" id="2528274"/>
    <lineage>
        <taxon>Bacteria</taxon>
        <taxon>Pseudomonadati</taxon>
        <taxon>Nitrospinota/Tectimicrobiota group</taxon>
        <taxon>Candidatus Tectimicrobiota</taxon>
    </lineage>
</organism>
<reference evidence="2" key="1">
    <citation type="submission" date="2020-07" db="EMBL/GenBank/DDBJ databases">
        <title>Huge and variable diversity of episymbiotic CPR bacteria and DPANN archaea in groundwater ecosystems.</title>
        <authorList>
            <person name="He C.Y."/>
            <person name="Keren R."/>
            <person name="Whittaker M."/>
            <person name="Farag I.F."/>
            <person name="Doudna J."/>
            <person name="Cate J.H.D."/>
            <person name="Banfield J.F."/>
        </authorList>
    </citation>
    <scope>NUCLEOTIDE SEQUENCE</scope>
    <source>
        <strain evidence="2">NC_groundwater_672_Ag_B-0.1um_62_36</strain>
    </source>
</reference>
<proteinExistence type="inferred from homology"/>
<comment type="similarity">
    <text evidence="1">Belongs to the FldB/FldC dehydratase alpha/beta subunit family.</text>
</comment>
<dbReference type="Proteomes" id="UP000769766">
    <property type="component" value="Unassembled WGS sequence"/>
</dbReference>
<dbReference type="InterPro" id="IPR010327">
    <property type="entry name" value="FldB/FldC_alpha/beta"/>
</dbReference>
<dbReference type="AlphaFoldDB" id="A0A932FVS9"/>
<dbReference type="Pfam" id="PF06050">
    <property type="entry name" value="HGD-D"/>
    <property type="match status" value="1"/>
</dbReference>
<accession>A0A932FVS9</accession>
<evidence type="ECO:0000256" key="1">
    <source>
        <dbReference type="ARBA" id="ARBA00005806"/>
    </source>
</evidence>
<dbReference type="EMBL" id="JACPRF010000070">
    <property type="protein sequence ID" value="MBI2875713.1"/>
    <property type="molecule type" value="Genomic_DNA"/>
</dbReference>
<dbReference type="PANTHER" id="PTHR30548:SF2">
    <property type="entry name" value="2-HYDROXYACYL-COA DEHYDRATASE,D-COMPONENT"/>
    <property type="match status" value="1"/>
</dbReference>
<dbReference type="Gene3D" id="3.40.50.11890">
    <property type="match status" value="1"/>
</dbReference>
<dbReference type="PANTHER" id="PTHR30548">
    <property type="entry name" value="2-HYDROXYGLUTARYL-COA DEHYDRATASE, D-COMPONENT-RELATED"/>
    <property type="match status" value="1"/>
</dbReference>